<name>A0A1R4H8G9_9GAMM</name>
<accession>A0A1R4H8G9</accession>
<protein>
    <submittedName>
        <fullName evidence="1">Uncharacterized protein</fullName>
    </submittedName>
</protein>
<keyword evidence="2" id="KW-1185">Reference proteome</keyword>
<organism evidence="1 2">
    <name type="scientific">Crenothrix polyspora</name>
    <dbReference type="NCBI Taxonomy" id="360316"/>
    <lineage>
        <taxon>Bacteria</taxon>
        <taxon>Pseudomonadati</taxon>
        <taxon>Pseudomonadota</taxon>
        <taxon>Gammaproteobacteria</taxon>
        <taxon>Methylococcales</taxon>
        <taxon>Crenotrichaceae</taxon>
        <taxon>Crenothrix</taxon>
    </lineage>
</organism>
<dbReference type="EMBL" id="FUKI01000105">
    <property type="protein sequence ID" value="SJM92555.1"/>
    <property type="molecule type" value="Genomic_DNA"/>
</dbReference>
<dbReference type="OrthoDB" id="7032872at2"/>
<evidence type="ECO:0000313" key="1">
    <source>
        <dbReference type="EMBL" id="SJM92555.1"/>
    </source>
</evidence>
<reference evidence="2" key="1">
    <citation type="submission" date="2017-02" db="EMBL/GenBank/DDBJ databases">
        <authorList>
            <person name="Daims H."/>
        </authorList>
    </citation>
    <scope>NUCLEOTIDE SEQUENCE [LARGE SCALE GENOMIC DNA]</scope>
</reference>
<sequence>MVSEKCQFITYALVIAGWFFVDWRNNKRELRKEKRSLIDRTHVDINSIESKAVEYHQGAHNNEQLSKEIKILLDRLIKVITREKLISNNNFRKYSDFKRAITLNNFDSSSYICQPDNSELLDKIYSTKDNLVHEIEMKFSNDFR</sequence>
<gene>
    <name evidence="1" type="ORF">CRENPOLYSF1_300021</name>
</gene>
<dbReference type="Proteomes" id="UP000195667">
    <property type="component" value="Unassembled WGS sequence"/>
</dbReference>
<dbReference type="AlphaFoldDB" id="A0A1R4H8G9"/>
<evidence type="ECO:0000313" key="2">
    <source>
        <dbReference type="Proteomes" id="UP000195667"/>
    </source>
</evidence>
<dbReference type="RefSeq" id="WP_087143445.1">
    <property type="nucleotide sequence ID" value="NZ_FUKI01000105.1"/>
</dbReference>
<proteinExistence type="predicted"/>